<dbReference type="PANTHER" id="PTHR44998">
    <property type="match status" value="1"/>
</dbReference>
<dbReference type="eggNOG" id="COG3914">
    <property type="taxonomic scope" value="Bacteria"/>
</dbReference>
<organism evidence="6 7">
    <name type="scientific">Methylocella silvestris (strain DSM 15510 / CIP 108128 / LMG 27833 / NCIMB 13906 / BL2)</name>
    <dbReference type="NCBI Taxonomy" id="395965"/>
    <lineage>
        <taxon>Bacteria</taxon>
        <taxon>Pseudomonadati</taxon>
        <taxon>Pseudomonadota</taxon>
        <taxon>Alphaproteobacteria</taxon>
        <taxon>Hyphomicrobiales</taxon>
        <taxon>Beijerinckiaceae</taxon>
        <taxon>Methylocella</taxon>
    </lineage>
</organism>
<evidence type="ECO:0000256" key="2">
    <source>
        <dbReference type="ARBA" id="ARBA00022679"/>
    </source>
</evidence>
<evidence type="ECO:0000313" key="6">
    <source>
        <dbReference type="EMBL" id="ACK50836.1"/>
    </source>
</evidence>
<dbReference type="PANTHER" id="PTHR44998:SF1">
    <property type="entry name" value="UDP-N-ACETYLGLUCOSAMINE--PEPTIDE N-ACETYLGLUCOSAMINYLTRANSFERASE 110 KDA SUBUNIT"/>
    <property type="match status" value="1"/>
</dbReference>
<keyword evidence="7" id="KW-1185">Reference proteome</keyword>
<dbReference type="Gene3D" id="3.40.50.2000">
    <property type="entry name" value="Glycogen Phosphorylase B"/>
    <property type="match status" value="1"/>
</dbReference>
<dbReference type="EMBL" id="CP001280">
    <property type="protein sequence ID" value="ACK50836.1"/>
    <property type="molecule type" value="Genomic_DNA"/>
</dbReference>
<feature type="domain" description="O-GlcNAc transferase C-terminal" evidence="5">
    <location>
        <begin position="280"/>
        <end position="463"/>
    </location>
</feature>
<dbReference type="STRING" id="395965.Msil_1891"/>
<dbReference type="CAZy" id="GT41">
    <property type="family name" value="Glycosyltransferase Family 41"/>
</dbReference>
<keyword evidence="3" id="KW-0677">Repeat</keyword>
<evidence type="ECO:0000259" key="5">
    <source>
        <dbReference type="Pfam" id="PF13844"/>
    </source>
</evidence>
<evidence type="ECO:0000313" key="7">
    <source>
        <dbReference type="Proteomes" id="UP000002257"/>
    </source>
</evidence>
<dbReference type="Pfam" id="PF13844">
    <property type="entry name" value="Glyco_transf_41"/>
    <property type="match status" value="2"/>
</dbReference>
<feature type="domain" description="O-GlcNAc transferase C-terminal" evidence="5">
    <location>
        <begin position="115"/>
        <end position="266"/>
    </location>
</feature>
<gene>
    <name evidence="6" type="ordered locus">Msil_1891</name>
</gene>
<keyword evidence="4" id="KW-0802">TPR repeat</keyword>
<keyword evidence="2" id="KW-0808">Transferase</keyword>
<accession>B8ENQ0</accession>
<dbReference type="InterPro" id="IPR029489">
    <property type="entry name" value="OGT/SEC/SPY_C"/>
</dbReference>
<dbReference type="Gene3D" id="3.40.50.11380">
    <property type="match status" value="1"/>
</dbReference>
<name>B8ENQ0_METSB</name>
<proteinExistence type="predicted"/>
<evidence type="ECO:0000256" key="4">
    <source>
        <dbReference type="ARBA" id="ARBA00022803"/>
    </source>
</evidence>
<dbReference type="GO" id="GO:0016740">
    <property type="term" value="F:transferase activity"/>
    <property type="evidence" value="ECO:0007669"/>
    <property type="project" value="UniProtKB-KW"/>
</dbReference>
<reference evidence="6 7" key="1">
    <citation type="journal article" date="2010" name="J. Bacteriol.">
        <title>Complete genome sequence of the aerobic facultative methanotroph Methylocella silvestris BL2.</title>
        <authorList>
            <person name="Chen Y."/>
            <person name="Crombie A."/>
            <person name="Rahman M.T."/>
            <person name="Dedysh S.N."/>
            <person name="Liesack W."/>
            <person name="Stott M.B."/>
            <person name="Alam M."/>
            <person name="Theisen A.R."/>
            <person name="Murrell J.C."/>
            <person name="Dunfield P.F."/>
        </authorList>
    </citation>
    <scope>NUCLEOTIDE SEQUENCE [LARGE SCALE GENOMIC DNA]</scope>
    <source>
        <strain evidence="7">DSM 15510 / CIP 108128 / LMG 27833 / NCIMB 13906 / BL2</strain>
    </source>
</reference>
<comment type="pathway">
    <text evidence="1">Protein modification; protein glycosylation.</text>
</comment>
<sequence length="492" mass="53304">MRDAGIVRSNFEAAGDALSKRTVPIPGSPDAREIAPPMKSLPRSLAMCEWAELSDAAPRMRAALAAGDADRMSPFLFLSIPGVNAQEHRRLSEDWIRARRATSMDGRVAFAFDLGSREKIRIGYLSNDFHDHATSLLLIETFEAHDRARFEAHAFCFGADDGSAMRVRLRGAFHAFHDVAALSDAEAAQAIHDAGIDILIDLKGYTKGARSGILLLHPAPVQVNYLGYAGTLGGDLCDYLITDAHMTPGSAAADYSESFAYMPHSYQPRGRKGAIGDKPTRAQAGLPEQGFVFCCFNQAYKITPAVFDLWRRLLDEFPGSVLWLLRAEQAEGNLRGEALRRGVSPDRLIFAPDMNQVDHLGRLQLADLVLDTSPYGAHTTASDALWAGVPIVTFAGETFPSRVAGSLLHAVGMPELIAADAEEYLAIASVLASEPDRLAALKTRLQQARLTAPLFDVGAYTRALEALFETMWSRRRGGLPAAAIWAGGGDGE</sequence>
<dbReference type="SUPFAM" id="SSF53756">
    <property type="entry name" value="UDP-Glycosyltransferase/glycogen phosphorylase"/>
    <property type="match status" value="1"/>
</dbReference>
<dbReference type="KEGG" id="msl:Msil_1891"/>
<evidence type="ECO:0000256" key="3">
    <source>
        <dbReference type="ARBA" id="ARBA00022737"/>
    </source>
</evidence>
<protein>
    <recommendedName>
        <fullName evidence="5">O-GlcNAc transferase C-terminal domain-containing protein</fullName>
    </recommendedName>
</protein>
<dbReference type="AlphaFoldDB" id="B8ENQ0"/>
<dbReference type="Proteomes" id="UP000002257">
    <property type="component" value="Chromosome"/>
</dbReference>
<dbReference type="HOGENOM" id="CLU_001721_5_0_5"/>
<evidence type="ECO:0000256" key="1">
    <source>
        <dbReference type="ARBA" id="ARBA00004922"/>
    </source>
</evidence>